<evidence type="ECO:0000256" key="1">
    <source>
        <dbReference type="ARBA" id="ARBA00002325"/>
    </source>
</evidence>
<dbReference type="NCBIfam" id="NF009623">
    <property type="entry name" value="PRK13130.1"/>
    <property type="match status" value="1"/>
</dbReference>
<dbReference type="SUPFAM" id="SSF144210">
    <property type="entry name" value="Nop10-like SnoRNP"/>
    <property type="match status" value="1"/>
</dbReference>
<protein>
    <recommendedName>
        <fullName evidence="3 7">Ribosome biogenesis protein Nop10</fullName>
    </recommendedName>
</protein>
<dbReference type="HAMAP" id="MF_00803">
    <property type="entry name" value="Nop10"/>
    <property type="match status" value="1"/>
</dbReference>
<name>A0AAF0FQE8_9EURY</name>
<proteinExistence type="inferred from homology"/>
<dbReference type="Pfam" id="PF04135">
    <property type="entry name" value="Nop10p"/>
    <property type="match status" value="1"/>
</dbReference>
<dbReference type="GeneID" id="79949652"/>
<dbReference type="GO" id="GO:0030515">
    <property type="term" value="F:snoRNA binding"/>
    <property type="evidence" value="ECO:0007669"/>
    <property type="project" value="InterPro"/>
</dbReference>
<evidence type="ECO:0000256" key="4">
    <source>
        <dbReference type="ARBA" id="ARBA00022517"/>
    </source>
</evidence>
<reference evidence="8" key="1">
    <citation type="submission" date="2022-01" db="EMBL/GenBank/DDBJ databases">
        <title>Complete genome of Methanomicrobium antiquum DSM 21220.</title>
        <authorList>
            <person name="Chen S.-C."/>
            <person name="You Y.-T."/>
            <person name="Zhou Y.-Z."/>
            <person name="Lai M.-C."/>
        </authorList>
    </citation>
    <scope>NUCLEOTIDE SEQUENCE</scope>
    <source>
        <strain evidence="8">DSM 21220</strain>
    </source>
</reference>
<organism evidence="8 9">
    <name type="scientific">Methanomicrobium antiquum</name>
    <dbReference type="NCBI Taxonomy" id="487686"/>
    <lineage>
        <taxon>Archaea</taxon>
        <taxon>Methanobacteriati</taxon>
        <taxon>Methanobacteriota</taxon>
        <taxon>Stenosarchaea group</taxon>
        <taxon>Methanomicrobia</taxon>
        <taxon>Methanomicrobiales</taxon>
        <taxon>Methanomicrobiaceae</taxon>
        <taxon>Methanomicrobium</taxon>
    </lineage>
</organism>
<dbReference type="GO" id="GO:1990904">
    <property type="term" value="C:ribonucleoprotein complex"/>
    <property type="evidence" value="ECO:0007669"/>
    <property type="project" value="UniProtKB-KW"/>
</dbReference>
<keyword evidence="9" id="KW-1185">Reference proteome</keyword>
<evidence type="ECO:0000256" key="7">
    <source>
        <dbReference type="HAMAP-Rule" id="MF_00803"/>
    </source>
</evidence>
<comment type="similarity">
    <text evidence="2 7">Belongs to the NOP10 family.</text>
</comment>
<evidence type="ECO:0000256" key="2">
    <source>
        <dbReference type="ARBA" id="ARBA00009462"/>
    </source>
</evidence>
<dbReference type="Gene3D" id="2.20.28.40">
    <property type="entry name" value="H/ACA ribonucleoprotein complex, subunit Nop10"/>
    <property type="match status" value="1"/>
</dbReference>
<dbReference type="KEGG" id="manq:L1994_04600"/>
<comment type="function">
    <text evidence="1 7">Involved in ribosome biogenesis; more specifically in 18S rRNA pseudouridylation and in cleavage of pre-rRNA.</text>
</comment>
<dbReference type="InterPro" id="IPR036756">
    <property type="entry name" value="H/ACA_rnp_Nop10_sf"/>
</dbReference>
<evidence type="ECO:0000313" key="9">
    <source>
        <dbReference type="Proteomes" id="UP001218895"/>
    </source>
</evidence>
<dbReference type="InterPro" id="IPR023532">
    <property type="entry name" value="Nop10_arc-typ"/>
</dbReference>
<keyword evidence="6 7" id="KW-0687">Ribonucleoprotein</keyword>
<evidence type="ECO:0000313" key="8">
    <source>
        <dbReference type="EMBL" id="WFN37672.1"/>
    </source>
</evidence>
<keyword evidence="5 7" id="KW-0698">rRNA processing</keyword>
<dbReference type="Proteomes" id="UP001218895">
    <property type="component" value="Chromosome"/>
</dbReference>
<keyword evidence="4 7" id="KW-0690">Ribosome biogenesis</keyword>
<accession>A0AAF0FQE8</accession>
<gene>
    <name evidence="7" type="primary">nop10</name>
    <name evidence="8" type="ORF">L1994_04600</name>
</gene>
<dbReference type="GO" id="GO:0006364">
    <property type="term" value="P:rRNA processing"/>
    <property type="evidence" value="ECO:0007669"/>
    <property type="project" value="UniProtKB-UniRule"/>
</dbReference>
<dbReference type="InterPro" id="IPR007264">
    <property type="entry name" value="H/ACA_rnp_Nop10"/>
</dbReference>
<evidence type="ECO:0000256" key="6">
    <source>
        <dbReference type="ARBA" id="ARBA00023274"/>
    </source>
</evidence>
<dbReference type="GO" id="GO:0001522">
    <property type="term" value="P:pseudouridine synthesis"/>
    <property type="evidence" value="ECO:0007669"/>
    <property type="project" value="InterPro"/>
</dbReference>
<dbReference type="AlphaFoldDB" id="A0AAF0FQE8"/>
<evidence type="ECO:0000256" key="3">
    <source>
        <dbReference type="ARBA" id="ARBA00018821"/>
    </source>
</evidence>
<evidence type="ECO:0000256" key="5">
    <source>
        <dbReference type="ARBA" id="ARBA00022552"/>
    </source>
</evidence>
<dbReference type="EMBL" id="CP091092">
    <property type="protein sequence ID" value="WFN37672.1"/>
    <property type="molecule type" value="Genomic_DNA"/>
</dbReference>
<sequence length="52" mass="5773">MSRKIKSCPKDGTYTLSSECPVCGGKTGVAHPPRYSPQDRFGKFRRVTKKNA</sequence>
<dbReference type="RefSeq" id="WP_278100512.1">
    <property type="nucleotide sequence ID" value="NZ_CP091092.1"/>
</dbReference>